<dbReference type="eggNOG" id="COG3428">
    <property type="taxonomic scope" value="Bacteria"/>
</dbReference>
<feature type="transmembrane region" description="Helical" evidence="2">
    <location>
        <begin position="55"/>
        <end position="75"/>
    </location>
</feature>
<feature type="transmembrane region" description="Helical" evidence="2">
    <location>
        <begin position="26"/>
        <end position="49"/>
    </location>
</feature>
<dbReference type="Proteomes" id="UP000002255">
    <property type="component" value="Chromosome"/>
</dbReference>
<proteinExistence type="predicted"/>
<keyword evidence="2" id="KW-1133">Transmembrane helix</keyword>
<reference evidence="5" key="1">
    <citation type="submission" date="2009-11" db="EMBL/GenBank/DDBJ databases">
        <title>The complete chromosome of Xylanimonas cellulosilytica DSM 15894.</title>
        <authorList>
            <consortium name="US DOE Joint Genome Institute (JGI-PGF)"/>
            <person name="Lucas S."/>
            <person name="Copeland A."/>
            <person name="Lapidus A."/>
            <person name="Glavina del Rio T."/>
            <person name="Dalin E."/>
            <person name="Tice H."/>
            <person name="Bruce D."/>
            <person name="Goodwin L."/>
            <person name="Pitluck S."/>
            <person name="Kyrpides N."/>
            <person name="Mavromatis K."/>
            <person name="Ivanova N."/>
            <person name="Mikhailova N."/>
            <person name="Foster B."/>
            <person name="Clum A."/>
            <person name="Brettin T."/>
            <person name="Detter J.C."/>
            <person name="Han C."/>
            <person name="Larimer F."/>
            <person name="Land M."/>
            <person name="Hauser L."/>
            <person name="Markowitz V."/>
            <person name="Cheng J.F."/>
            <person name="Hugenholtz P."/>
            <person name="Woyke T."/>
            <person name="Wu D."/>
            <person name="Gehrich-Schroeter G."/>
            <person name="Schneider S."/>
            <person name="Pukall S.R."/>
            <person name="Klenk H.P."/>
            <person name="Eisen J.A."/>
        </authorList>
    </citation>
    <scope>NUCLEOTIDE SEQUENCE [LARGE SCALE GENOMIC DNA]</scope>
    <source>
        <strain evidence="5">DSM 15894 / CECT 5975 / LMG 20990 / XIL07</strain>
    </source>
</reference>
<dbReference type="STRING" id="446471.Xcel_2081"/>
<organism evidence="4 5">
    <name type="scientific">Xylanimonas cellulosilytica (strain DSM 15894 / JCM 12276 / CECT 5975 / KCTC 9989 / LMG 20990 / NBRC 107835 / XIL07)</name>
    <dbReference type="NCBI Taxonomy" id="446471"/>
    <lineage>
        <taxon>Bacteria</taxon>
        <taxon>Bacillati</taxon>
        <taxon>Actinomycetota</taxon>
        <taxon>Actinomycetes</taxon>
        <taxon>Micrococcales</taxon>
        <taxon>Promicromonosporaceae</taxon>
        <taxon>Xylanimonas</taxon>
    </lineage>
</organism>
<protein>
    <submittedName>
        <fullName evidence="4">Membrane-flanked domain protein</fullName>
    </submittedName>
</protein>
<feature type="transmembrane region" description="Helical" evidence="2">
    <location>
        <begin position="212"/>
        <end position="229"/>
    </location>
</feature>
<reference evidence="4 5" key="2">
    <citation type="journal article" date="2010" name="Stand. Genomic Sci.">
        <title>Complete genome sequence of Xylanimonas cellulosilytica type strain (XIL07).</title>
        <authorList>
            <person name="Foster B."/>
            <person name="Pukall R."/>
            <person name="Abt B."/>
            <person name="Nolan M."/>
            <person name="Glavina Del Rio T."/>
            <person name="Chen F."/>
            <person name="Lucas S."/>
            <person name="Tice H."/>
            <person name="Pitluck S."/>
            <person name="Cheng J.-F."/>
            <person name="Chertkov O."/>
            <person name="Brettin T."/>
            <person name="Han C."/>
            <person name="Detter J.C."/>
            <person name="Bruce D."/>
            <person name="Goodwin L."/>
            <person name="Ivanova N."/>
            <person name="Mavromatis K."/>
            <person name="Pati A."/>
            <person name="Mikhailova N."/>
            <person name="Chen A."/>
            <person name="Palaniappan K."/>
            <person name="Land M."/>
            <person name="Hauser L."/>
            <person name="Chang Y.-J."/>
            <person name="Jeffries C.D."/>
            <person name="Chain P."/>
            <person name="Rohde M."/>
            <person name="Goeker M."/>
            <person name="Bristow J."/>
            <person name="Eisen J.A."/>
            <person name="Markowitz V."/>
            <person name="Hugenholtz P."/>
            <person name="Kyrpides N.C."/>
            <person name="Klenk H.-P."/>
            <person name="Lapidus A."/>
        </authorList>
    </citation>
    <scope>NUCLEOTIDE SEQUENCE [LARGE SCALE GENOMIC DNA]</scope>
    <source>
        <strain evidence="5">DSM 15894 / CECT 5975 / LMG 20990 / XIL07</strain>
    </source>
</reference>
<keyword evidence="5" id="KW-1185">Reference proteome</keyword>
<feature type="domain" description="YdbS-like PH" evidence="3">
    <location>
        <begin position="435"/>
        <end position="496"/>
    </location>
</feature>
<dbReference type="InterPro" id="IPR014529">
    <property type="entry name" value="UCP026631"/>
</dbReference>
<keyword evidence="2" id="KW-0472">Membrane</keyword>
<feature type="transmembrane region" description="Helical" evidence="2">
    <location>
        <begin position="249"/>
        <end position="275"/>
    </location>
</feature>
<accession>D1BU86</accession>
<dbReference type="EMBL" id="CP001821">
    <property type="protein sequence ID" value="ACZ31099.1"/>
    <property type="molecule type" value="Genomic_DNA"/>
</dbReference>
<dbReference type="KEGG" id="xce:Xcel_2081"/>
<sequence length="540" mass="57729">MSVPALPPSAAPSADPSWQRLSTRMIWVDLVQTVLSAVPAAVAIWVVGAEPGAGQIWPLIGLAVFGVLGAITDALRWTFTRYRVTATHVELKTGVIFRVHRSIQRDRIRSVDTEAKLRHRLGGLRVVKVGAGQQAAEGESAVALDALTAVDAHALRSRLLDPAQALAAAEPSDQPDQPPHEDPAVALDDRTTPLAVLARLQPRWVIHNMMNIWAYALALGVGWGAYWLLGSLGVDVAGFVGGLADWESLGWVATAAIALLAVTVFGVIGLALNFFAEYWNFQLARTRGPEGTLLQTRQGLFTTREVNRDENRIRGVQVSEPLLWRWMGTADTSVITTGLDMWSMSTPATILPRGPVTVAKRVATEVLGTDAPFATALAAHPPAALRRRLWWATTFSLGIALVLTWLALTGVLPYRAIWAAAALWPVSLGAALVAYRALGHAIVGPHLVTRSGLVSRSTTVVQRSAVSTIVIRESLLQRRLGLQSVSVTTAAGYGAYDTPDLDAGTSLAFAVRAAPGVLDPFLAAHPGTEPESVTQAPARR</sequence>
<evidence type="ECO:0000313" key="5">
    <source>
        <dbReference type="Proteomes" id="UP000002255"/>
    </source>
</evidence>
<dbReference type="InterPro" id="IPR005182">
    <property type="entry name" value="YdbS-like_PH"/>
</dbReference>
<dbReference type="Pfam" id="PF03703">
    <property type="entry name" value="bPH_2"/>
    <property type="match status" value="2"/>
</dbReference>
<dbReference type="HOGENOM" id="CLU_024617_1_0_11"/>
<dbReference type="AlphaFoldDB" id="D1BU86"/>
<evidence type="ECO:0000259" key="3">
    <source>
        <dbReference type="Pfam" id="PF03703"/>
    </source>
</evidence>
<dbReference type="PIRSF" id="PIRSF026631">
    <property type="entry name" value="UCP026631"/>
    <property type="match status" value="1"/>
</dbReference>
<dbReference type="PANTHER" id="PTHR34473">
    <property type="entry name" value="UPF0699 TRANSMEMBRANE PROTEIN YDBS"/>
    <property type="match status" value="1"/>
</dbReference>
<evidence type="ECO:0000256" key="1">
    <source>
        <dbReference type="SAM" id="MobiDB-lite"/>
    </source>
</evidence>
<gene>
    <name evidence="4" type="ordered locus">Xcel_2081</name>
</gene>
<feature type="domain" description="YdbS-like PH" evidence="3">
    <location>
        <begin position="77"/>
        <end position="157"/>
    </location>
</feature>
<evidence type="ECO:0000256" key="2">
    <source>
        <dbReference type="SAM" id="Phobius"/>
    </source>
</evidence>
<evidence type="ECO:0000313" key="4">
    <source>
        <dbReference type="EMBL" id="ACZ31099.1"/>
    </source>
</evidence>
<feature type="region of interest" description="Disordered" evidence="1">
    <location>
        <begin position="167"/>
        <end position="186"/>
    </location>
</feature>
<dbReference type="RefSeq" id="WP_012878841.1">
    <property type="nucleotide sequence ID" value="NC_013530.1"/>
</dbReference>
<dbReference type="PANTHER" id="PTHR34473:SF2">
    <property type="entry name" value="UPF0699 TRANSMEMBRANE PROTEIN YDBT"/>
    <property type="match status" value="1"/>
</dbReference>
<keyword evidence="2" id="KW-0812">Transmembrane</keyword>
<name>D1BU86_XYLCX</name>
<feature type="transmembrane region" description="Helical" evidence="2">
    <location>
        <begin position="414"/>
        <end position="435"/>
    </location>
</feature>
<feature type="transmembrane region" description="Helical" evidence="2">
    <location>
        <begin position="389"/>
        <end position="408"/>
    </location>
</feature>